<evidence type="ECO:0000256" key="1">
    <source>
        <dbReference type="SAM" id="Coils"/>
    </source>
</evidence>
<keyword evidence="4" id="KW-1185">Reference proteome</keyword>
<evidence type="ECO:0000259" key="2">
    <source>
        <dbReference type="PROSITE" id="PS51737"/>
    </source>
</evidence>
<dbReference type="SUPFAM" id="SSF53041">
    <property type="entry name" value="Resolvase-like"/>
    <property type="match status" value="1"/>
</dbReference>
<name>A0A919VCG1_9ACTN</name>
<dbReference type="InterPro" id="IPR011109">
    <property type="entry name" value="DNA_bind_recombinase_dom"/>
</dbReference>
<organism evidence="3 4">
    <name type="scientific">Sinosporangium siamense</name>
    <dbReference type="NCBI Taxonomy" id="1367973"/>
    <lineage>
        <taxon>Bacteria</taxon>
        <taxon>Bacillati</taxon>
        <taxon>Actinomycetota</taxon>
        <taxon>Actinomycetes</taxon>
        <taxon>Streptosporangiales</taxon>
        <taxon>Streptosporangiaceae</taxon>
        <taxon>Sinosporangium</taxon>
    </lineage>
</organism>
<dbReference type="GO" id="GO:0003677">
    <property type="term" value="F:DNA binding"/>
    <property type="evidence" value="ECO:0007669"/>
    <property type="project" value="InterPro"/>
</dbReference>
<dbReference type="EMBL" id="BOOW01000063">
    <property type="protein sequence ID" value="GII97577.1"/>
    <property type="molecule type" value="Genomic_DNA"/>
</dbReference>
<dbReference type="InterPro" id="IPR036162">
    <property type="entry name" value="Resolvase-like_N_sf"/>
</dbReference>
<dbReference type="AlphaFoldDB" id="A0A919VCG1"/>
<dbReference type="InterPro" id="IPR050639">
    <property type="entry name" value="SSR_resolvase"/>
</dbReference>
<dbReference type="InterPro" id="IPR038109">
    <property type="entry name" value="DNA_bind_recomb_sf"/>
</dbReference>
<proteinExistence type="predicted"/>
<dbReference type="Gene3D" id="3.90.1750.20">
    <property type="entry name" value="Putative Large Serine Recombinase, Chain B, Domain 2"/>
    <property type="match status" value="1"/>
</dbReference>
<dbReference type="CDD" id="cd00338">
    <property type="entry name" value="Ser_Recombinase"/>
    <property type="match status" value="1"/>
</dbReference>
<dbReference type="Proteomes" id="UP000606172">
    <property type="component" value="Unassembled WGS sequence"/>
</dbReference>
<sequence length="543" mass="60735">MADGLNTQIIKDAILNGGEMTIGGTAGRWNPAGDQWTAYDLADTDTIIIARISDADEQDVNGVARQVTDMCKMAVSRDLRVRAVLVENDTSAFKRRKIKLPNGDHQLRTVRPQFRKALSLLARGDLRYCLVYHLDRMVRDPRDLEDLIDVVEASKPRIVVDSWGGSLRLATDSDITSARIHCAIANQASRDTARRVSRARQQQAEEGRFGGGGTRRFGFEDDGRTVRPAEAKTIADCTDAALGDVAMKEIARDLRRAGITRPDGGQWTGEAARDMLLRPCNAGLTVHRKGVRGRKYYTKDDVVGSFTDDPIVEPEKYWALVGKLTDPDRRTNSQAGTVARWLGSCIWRCECGDALRVQNKKRKLKDRRTGETTPVEERIYRCHQNDSGHVTISMDELDALAKGLLFELIRTSDPADIIGTPTAEIDVAALRAEIKVHRVRLEEIAADYEDDIIDRAQMLTRTKKRRAKIEAAQAKIDEAAEEYNPAIKLVDAEDIEAAWMDLTLGEQREIVRRLLPITVLPIGRGRRVPARDRIRLERPLKSA</sequence>
<dbReference type="Pfam" id="PF07508">
    <property type="entry name" value="Recombinase"/>
    <property type="match status" value="1"/>
</dbReference>
<protein>
    <recommendedName>
        <fullName evidence="2">Recombinase domain-containing protein</fullName>
    </recommendedName>
</protein>
<dbReference type="GO" id="GO:0000150">
    <property type="term" value="F:DNA strand exchange activity"/>
    <property type="evidence" value="ECO:0007669"/>
    <property type="project" value="InterPro"/>
</dbReference>
<dbReference type="Gene3D" id="3.40.50.1390">
    <property type="entry name" value="Resolvase, N-terminal catalytic domain"/>
    <property type="match status" value="1"/>
</dbReference>
<dbReference type="PROSITE" id="PS51737">
    <property type="entry name" value="RECOMBINASE_DNA_BIND"/>
    <property type="match status" value="1"/>
</dbReference>
<keyword evidence="1" id="KW-0175">Coiled coil</keyword>
<gene>
    <name evidence="3" type="ORF">Ssi02_78080</name>
</gene>
<reference evidence="3" key="1">
    <citation type="submission" date="2021-01" db="EMBL/GenBank/DDBJ databases">
        <title>Whole genome shotgun sequence of Sinosporangium siamense NBRC 109515.</title>
        <authorList>
            <person name="Komaki H."/>
            <person name="Tamura T."/>
        </authorList>
    </citation>
    <scope>NUCLEOTIDE SEQUENCE</scope>
    <source>
        <strain evidence="3">NBRC 109515</strain>
    </source>
</reference>
<accession>A0A919VCG1</accession>
<dbReference type="PANTHER" id="PTHR30461:SF23">
    <property type="entry name" value="DNA RECOMBINASE-RELATED"/>
    <property type="match status" value="1"/>
</dbReference>
<comment type="caution">
    <text evidence="3">The sequence shown here is derived from an EMBL/GenBank/DDBJ whole genome shotgun (WGS) entry which is preliminary data.</text>
</comment>
<evidence type="ECO:0000313" key="3">
    <source>
        <dbReference type="EMBL" id="GII97577.1"/>
    </source>
</evidence>
<feature type="coiled-coil region" evidence="1">
    <location>
        <begin position="427"/>
        <end position="482"/>
    </location>
</feature>
<dbReference type="PANTHER" id="PTHR30461">
    <property type="entry name" value="DNA-INVERTASE FROM LAMBDOID PROPHAGE"/>
    <property type="match status" value="1"/>
</dbReference>
<evidence type="ECO:0000313" key="4">
    <source>
        <dbReference type="Proteomes" id="UP000606172"/>
    </source>
</evidence>
<dbReference type="RefSeq" id="WP_204034181.1">
    <property type="nucleotide sequence ID" value="NZ_BOOW01000063.1"/>
</dbReference>
<dbReference type="InterPro" id="IPR006119">
    <property type="entry name" value="Resolv_N"/>
</dbReference>
<dbReference type="Pfam" id="PF00239">
    <property type="entry name" value="Resolvase"/>
    <property type="match status" value="1"/>
</dbReference>
<dbReference type="SMART" id="SM00857">
    <property type="entry name" value="Resolvase"/>
    <property type="match status" value="1"/>
</dbReference>
<feature type="domain" description="Recombinase" evidence="2">
    <location>
        <begin position="216"/>
        <end position="330"/>
    </location>
</feature>